<dbReference type="Pfam" id="PF11866">
    <property type="entry name" value="DUF3386"/>
    <property type="match status" value="1"/>
</dbReference>
<evidence type="ECO:0000313" key="3">
    <source>
        <dbReference type="Proteomes" id="UP000236173"/>
    </source>
</evidence>
<feature type="signal peptide" evidence="1">
    <location>
        <begin position="1"/>
        <end position="24"/>
    </location>
</feature>
<proteinExistence type="predicted"/>
<evidence type="ECO:0000256" key="1">
    <source>
        <dbReference type="SAM" id="SignalP"/>
    </source>
</evidence>
<feature type="chain" id="PRO_5014139942" evidence="1">
    <location>
        <begin position="25"/>
        <end position="243"/>
    </location>
</feature>
<dbReference type="AlphaFoldDB" id="A0A2H5XG47"/>
<gene>
    <name evidence="2" type="ORF">HRbin17_02696</name>
</gene>
<accession>A0A2H5XG47</accession>
<organism evidence="2 3">
    <name type="scientific">Candidatus Fervidibacter japonicus</name>
    <dbReference type="NCBI Taxonomy" id="2035412"/>
    <lineage>
        <taxon>Bacteria</taxon>
        <taxon>Candidatus Fervidibacterota</taxon>
        <taxon>Candidatus Fervidibacter</taxon>
    </lineage>
</organism>
<dbReference type="EMBL" id="BEHT01000055">
    <property type="protein sequence ID" value="GBD00159.1"/>
    <property type="molecule type" value="Genomic_DNA"/>
</dbReference>
<sequence>MVRLGFGLFTNALMLVLAAWTVFADEQQVVDDPAARQFLKAAHEARHVWHNFPGFTAQLTFVQDGHAVQGTVTVIGTHEVQVQIADEKARRAVTEMLRSLVAHRSAVPFEQGPGKYPIAFGTPDQHPLGQLVRLGDSFRSAYRIKDGHIRQVIRHLGDKRMTITVLEETPTDDGWLPHHFTVAWWRDDGTLLRVDAFSDRYVKVGSFWLPAQRRVVTAAQGQLSTTVLQLERHRLLEARRSQR</sequence>
<protein>
    <submittedName>
        <fullName evidence="2">Uncharacterized protein</fullName>
    </submittedName>
</protein>
<name>A0A2H5XG47_9BACT</name>
<evidence type="ECO:0000313" key="2">
    <source>
        <dbReference type="EMBL" id="GBD00159.1"/>
    </source>
</evidence>
<dbReference type="Proteomes" id="UP000236173">
    <property type="component" value="Unassembled WGS sequence"/>
</dbReference>
<reference evidence="3" key="1">
    <citation type="submission" date="2017-09" db="EMBL/GenBank/DDBJ databases">
        <title>Metaegenomics of thermophilic ammonia-oxidizing enrichment culture.</title>
        <authorList>
            <person name="Kato S."/>
            <person name="Suzuki K."/>
        </authorList>
    </citation>
    <scope>NUCLEOTIDE SEQUENCE [LARGE SCALE GENOMIC DNA]</scope>
</reference>
<dbReference type="InterPro" id="IPR021809">
    <property type="entry name" value="DUF3386"/>
</dbReference>
<comment type="caution">
    <text evidence="2">The sequence shown here is derived from an EMBL/GenBank/DDBJ whole genome shotgun (WGS) entry which is preliminary data.</text>
</comment>
<keyword evidence="1" id="KW-0732">Signal</keyword>